<dbReference type="GO" id="GO:0008168">
    <property type="term" value="F:methyltransferase activity"/>
    <property type="evidence" value="ECO:0007669"/>
    <property type="project" value="UniProtKB-KW"/>
</dbReference>
<dbReference type="PANTHER" id="PTHR43861">
    <property type="entry name" value="TRANS-ACONITATE 2-METHYLTRANSFERASE-RELATED"/>
    <property type="match status" value="1"/>
</dbReference>
<keyword evidence="1" id="KW-0489">Methyltransferase</keyword>
<dbReference type="Proteomes" id="UP001164965">
    <property type="component" value="Chromosome"/>
</dbReference>
<keyword evidence="2" id="KW-1185">Reference proteome</keyword>
<keyword evidence="1" id="KW-0808">Transferase</keyword>
<dbReference type="InterPro" id="IPR029063">
    <property type="entry name" value="SAM-dependent_MTases_sf"/>
</dbReference>
<name>A0ABY6NYS3_9NOCA</name>
<dbReference type="PANTHER" id="PTHR43861:SF5">
    <property type="entry name" value="BLL5978 PROTEIN"/>
    <property type="match status" value="1"/>
</dbReference>
<organism evidence="1 2">
    <name type="scientific">Rhodococcus antarcticus</name>
    <dbReference type="NCBI Taxonomy" id="2987751"/>
    <lineage>
        <taxon>Bacteria</taxon>
        <taxon>Bacillati</taxon>
        <taxon>Actinomycetota</taxon>
        <taxon>Actinomycetes</taxon>
        <taxon>Mycobacteriales</taxon>
        <taxon>Nocardiaceae</taxon>
        <taxon>Rhodococcus</taxon>
    </lineage>
</organism>
<protein>
    <submittedName>
        <fullName evidence="1">Class I SAM-dependent methyltransferase</fullName>
    </submittedName>
</protein>
<dbReference type="Pfam" id="PF13489">
    <property type="entry name" value="Methyltransf_23"/>
    <property type="match status" value="1"/>
</dbReference>
<evidence type="ECO:0000313" key="1">
    <source>
        <dbReference type="EMBL" id="UZJ24549.1"/>
    </source>
</evidence>
<dbReference type="SUPFAM" id="SSF53335">
    <property type="entry name" value="S-adenosyl-L-methionine-dependent methyltransferases"/>
    <property type="match status" value="1"/>
</dbReference>
<gene>
    <name evidence="1" type="ORF">RHODO2019_15700</name>
</gene>
<dbReference type="EMBL" id="CP110615">
    <property type="protein sequence ID" value="UZJ24549.1"/>
    <property type="molecule type" value="Genomic_DNA"/>
</dbReference>
<dbReference type="CDD" id="cd02440">
    <property type="entry name" value="AdoMet_MTases"/>
    <property type="match status" value="1"/>
</dbReference>
<dbReference type="Gene3D" id="3.40.50.150">
    <property type="entry name" value="Vaccinia Virus protein VP39"/>
    <property type="match status" value="1"/>
</dbReference>
<accession>A0ABY6NYS3</accession>
<dbReference type="GO" id="GO:0032259">
    <property type="term" value="P:methylation"/>
    <property type="evidence" value="ECO:0007669"/>
    <property type="project" value="UniProtKB-KW"/>
</dbReference>
<proteinExistence type="predicted"/>
<evidence type="ECO:0000313" key="2">
    <source>
        <dbReference type="Proteomes" id="UP001164965"/>
    </source>
</evidence>
<dbReference type="RefSeq" id="WP_265382656.1">
    <property type="nucleotide sequence ID" value="NZ_CP110615.1"/>
</dbReference>
<sequence length="252" mass="27495">MDINGDTHSGLDESLRETGLSALRAANNARVLDRLAQLGLRDGARVLDVGSAHGWFVRAAVERGWRAEGLEPDDAIAARSAGAGATVRHGFFPDALSDDETFDAICFNDVLEHLPDVRGAVAACRRHLRPDGLVSINIPSTRGVVFTLGRWMDRAGSHRLSDRLWQVGFPSPHLWYFDPVGLAQLCEVEDLEPVLVESLPSVVRRGLWERAHEGGRPTPLTVTGVAAAWLAAPLLNHDRTSDIMHVVARKRA</sequence>
<reference evidence="1" key="1">
    <citation type="submission" date="2022-10" db="EMBL/GenBank/DDBJ databases">
        <title>Rhodococcus sp.75.</title>
        <authorList>
            <person name="Sun M."/>
        </authorList>
    </citation>
    <scope>NUCLEOTIDE SEQUENCE</scope>
    <source>
        <strain evidence="1">75</strain>
    </source>
</reference>